<dbReference type="OrthoDB" id="9762324at2"/>
<evidence type="ECO:0000259" key="8">
    <source>
        <dbReference type="Pfam" id="PF00884"/>
    </source>
</evidence>
<feature type="chain" id="PRO_5016625371" evidence="7">
    <location>
        <begin position="20"/>
        <end position="479"/>
    </location>
</feature>
<evidence type="ECO:0000256" key="7">
    <source>
        <dbReference type="SAM" id="SignalP"/>
    </source>
</evidence>
<dbReference type="InterPro" id="IPR017850">
    <property type="entry name" value="Alkaline_phosphatase_core_sf"/>
</dbReference>
<keyword evidence="3" id="KW-0479">Metal-binding</keyword>
<dbReference type="KEGG" id="run:DR864_12825"/>
<dbReference type="InterPro" id="IPR050738">
    <property type="entry name" value="Sulfatase"/>
</dbReference>
<gene>
    <name evidence="9" type="ORF">DR864_12825</name>
</gene>
<evidence type="ECO:0000256" key="6">
    <source>
        <dbReference type="ARBA" id="ARBA00022837"/>
    </source>
</evidence>
<dbReference type="Pfam" id="PF00884">
    <property type="entry name" value="Sulfatase"/>
    <property type="match status" value="1"/>
</dbReference>
<feature type="domain" description="Sulfatase N-terminal" evidence="8">
    <location>
        <begin position="24"/>
        <end position="346"/>
    </location>
</feature>
<protein>
    <submittedName>
        <fullName evidence="9">Choline-sulfatase</fullName>
    </submittedName>
</protein>
<evidence type="ECO:0000256" key="2">
    <source>
        <dbReference type="ARBA" id="ARBA00008779"/>
    </source>
</evidence>
<evidence type="ECO:0000256" key="5">
    <source>
        <dbReference type="ARBA" id="ARBA00022801"/>
    </source>
</evidence>
<dbReference type="PANTHER" id="PTHR42693:SF42">
    <property type="entry name" value="ARYLSULFATASE G"/>
    <property type="match status" value="1"/>
</dbReference>
<dbReference type="PANTHER" id="PTHR42693">
    <property type="entry name" value="ARYLSULFATASE FAMILY MEMBER"/>
    <property type="match status" value="1"/>
</dbReference>
<keyword evidence="5" id="KW-0378">Hydrolase</keyword>
<evidence type="ECO:0000256" key="1">
    <source>
        <dbReference type="ARBA" id="ARBA00001913"/>
    </source>
</evidence>
<evidence type="ECO:0000256" key="3">
    <source>
        <dbReference type="ARBA" id="ARBA00022723"/>
    </source>
</evidence>
<name>A0A344TIV5_9BACT</name>
<accession>A0A344TIV5</accession>
<comment type="similarity">
    <text evidence="2">Belongs to the sulfatase family.</text>
</comment>
<dbReference type="SUPFAM" id="SSF53649">
    <property type="entry name" value="Alkaline phosphatase-like"/>
    <property type="match status" value="1"/>
</dbReference>
<feature type="signal peptide" evidence="7">
    <location>
        <begin position="1"/>
        <end position="19"/>
    </location>
</feature>
<keyword evidence="10" id="KW-1185">Reference proteome</keyword>
<reference evidence="9 10" key="1">
    <citation type="submission" date="2018-07" db="EMBL/GenBank/DDBJ databases">
        <title>Genome sequencing of Runella.</title>
        <authorList>
            <person name="Baek M.-G."/>
            <person name="Yi H."/>
        </authorList>
    </citation>
    <scope>NUCLEOTIDE SEQUENCE [LARGE SCALE GENOMIC DNA]</scope>
    <source>
        <strain evidence="9 10">HYN0085</strain>
    </source>
</reference>
<keyword evidence="6" id="KW-0106">Calcium</keyword>
<dbReference type="InterPro" id="IPR000917">
    <property type="entry name" value="Sulfatase_N"/>
</dbReference>
<dbReference type="AlphaFoldDB" id="A0A344TIV5"/>
<keyword evidence="4 7" id="KW-0732">Signal</keyword>
<sequence>MIRNVSLLLCFLLYQSVYAQSPKPNILFLFADDLRADALGCYGNPYVQTPNLDQLARNGMLFSEAHILGGNHGAVCAPSRAMLMSGKGFFRVTDKLNGVTTWPMLLRQNGYSTFMTGKWHNEPAAVAASFMEAKNVMLGGMADHYQTPMSDLKPDGTFTAPIKKGFSTDHFAETAIQFLDKQTLNKPFVTYVAFTAPHDPRSPLPDYLKRYGTAPLPPNFMPAHPFNFGSDMTVRDEMLAAYPRTTEVIKSQLTEYYAMITHLDEAIGKILAKLKEKGLDKNTIIVFAADNGLAMGSHGLLGKQNLYEHSMRVPLIMSGKGIPKNQKSDAFVYLFDLFPTICKMLNVAAPKDLEGKDLSGIIQNKTQSVREQVFTAYTFSQRAIRDRRWKLIRYPKVDFVQLFDLQTDPYELNNLAQKPEYTAKVKTMMEDLRKHQQLYGDTFPLTASEISSQVFDYKNVVRKPDQWQPKEVLEKYFKD</sequence>
<proteinExistence type="inferred from homology"/>
<dbReference type="EMBL" id="CP030850">
    <property type="protein sequence ID" value="AXE18576.1"/>
    <property type="molecule type" value="Genomic_DNA"/>
</dbReference>
<dbReference type="GO" id="GO:0046872">
    <property type="term" value="F:metal ion binding"/>
    <property type="evidence" value="ECO:0007669"/>
    <property type="project" value="UniProtKB-KW"/>
</dbReference>
<dbReference type="CDD" id="cd16155">
    <property type="entry name" value="sulfatase_like"/>
    <property type="match status" value="1"/>
</dbReference>
<dbReference type="RefSeq" id="WP_114067359.1">
    <property type="nucleotide sequence ID" value="NZ_CP030850.1"/>
</dbReference>
<evidence type="ECO:0000313" key="9">
    <source>
        <dbReference type="EMBL" id="AXE18576.1"/>
    </source>
</evidence>
<dbReference type="Proteomes" id="UP000251993">
    <property type="component" value="Chromosome"/>
</dbReference>
<dbReference type="Gene3D" id="3.40.720.10">
    <property type="entry name" value="Alkaline Phosphatase, subunit A"/>
    <property type="match status" value="1"/>
</dbReference>
<dbReference type="GO" id="GO:0004065">
    <property type="term" value="F:arylsulfatase activity"/>
    <property type="evidence" value="ECO:0007669"/>
    <property type="project" value="TreeGrafter"/>
</dbReference>
<comment type="cofactor">
    <cofactor evidence="1">
        <name>Ca(2+)</name>
        <dbReference type="ChEBI" id="CHEBI:29108"/>
    </cofactor>
</comment>
<evidence type="ECO:0000313" key="10">
    <source>
        <dbReference type="Proteomes" id="UP000251993"/>
    </source>
</evidence>
<organism evidence="9 10">
    <name type="scientific">Runella rosea</name>
    <dbReference type="NCBI Taxonomy" id="2259595"/>
    <lineage>
        <taxon>Bacteria</taxon>
        <taxon>Pseudomonadati</taxon>
        <taxon>Bacteroidota</taxon>
        <taxon>Cytophagia</taxon>
        <taxon>Cytophagales</taxon>
        <taxon>Spirosomataceae</taxon>
        <taxon>Runella</taxon>
    </lineage>
</organism>
<evidence type="ECO:0000256" key="4">
    <source>
        <dbReference type="ARBA" id="ARBA00022729"/>
    </source>
</evidence>